<protein>
    <submittedName>
        <fullName evidence="1">Uncharacterized protein</fullName>
    </submittedName>
</protein>
<reference evidence="1 2" key="1">
    <citation type="submission" date="2015-01" db="EMBL/GenBank/DDBJ databases">
        <title>Evolution of Trichinella species and genotypes.</title>
        <authorList>
            <person name="Korhonen P.K."/>
            <person name="Edoardo P."/>
            <person name="Giuseppe L.R."/>
            <person name="Gasser R.B."/>
        </authorList>
    </citation>
    <scope>NUCLEOTIDE SEQUENCE [LARGE SCALE GENOMIC DNA]</scope>
    <source>
        <strain evidence="1">ISS1029</strain>
    </source>
</reference>
<evidence type="ECO:0000313" key="2">
    <source>
        <dbReference type="Proteomes" id="UP000055024"/>
    </source>
</evidence>
<organism evidence="1 2">
    <name type="scientific">Trichinella zimbabwensis</name>
    <dbReference type="NCBI Taxonomy" id="268475"/>
    <lineage>
        <taxon>Eukaryota</taxon>
        <taxon>Metazoa</taxon>
        <taxon>Ecdysozoa</taxon>
        <taxon>Nematoda</taxon>
        <taxon>Enoplea</taxon>
        <taxon>Dorylaimia</taxon>
        <taxon>Trichinellida</taxon>
        <taxon>Trichinellidae</taxon>
        <taxon>Trichinella</taxon>
    </lineage>
</organism>
<accession>A0A0V1GYI1</accession>
<dbReference type="Proteomes" id="UP000055024">
    <property type="component" value="Unassembled WGS sequence"/>
</dbReference>
<gene>
    <name evidence="1" type="ORF">T11_10394</name>
</gene>
<evidence type="ECO:0000313" key="1">
    <source>
        <dbReference type="EMBL" id="KRZ03135.1"/>
    </source>
</evidence>
<sequence length="73" mass="8472">MPHCVFASIDDTFANKQFCRVMVFLKGITIEQWCISEMRGWVNVDQLLLLLLNLLIMMLAFESPPFVKHVEVT</sequence>
<dbReference type="EMBL" id="JYDP01000203">
    <property type="protein sequence ID" value="KRZ03135.1"/>
    <property type="molecule type" value="Genomic_DNA"/>
</dbReference>
<comment type="caution">
    <text evidence="1">The sequence shown here is derived from an EMBL/GenBank/DDBJ whole genome shotgun (WGS) entry which is preliminary data.</text>
</comment>
<keyword evidence="2" id="KW-1185">Reference proteome</keyword>
<proteinExistence type="predicted"/>
<dbReference type="AlphaFoldDB" id="A0A0V1GYI1"/>
<name>A0A0V1GYI1_9BILA</name>